<keyword evidence="3" id="KW-1185">Reference proteome</keyword>
<evidence type="ECO:0000313" key="2">
    <source>
        <dbReference type="EMBL" id="KAK1893887.1"/>
    </source>
</evidence>
<reference evidence="2" key="1">
    <citation type="submission" date="2023-04" db="EMBL/GenBank/DDBJ databases">
        <title>Chromosome-level genome of Chaenocephalus aceratus.</title>
        <authorList>
            <person name="Park H."/>
        </authorList>
    </citation>
    <scope>NUCLEOTIDE SEQUENCE</scope>
    <source>
        <strain evidence="2">DE</strain>
        <tissue evidence="2">Muscle</tissue>
    </source>
</reference>
<feature type="region of interest" description="Disordered" evidence="1">
    <location>
        <begin position="29"/>
        <end position="78"/>
    </location>
</feature>
<dbReference type="Proteomes" id="UP001228049">
    <property type="component" value="Unassembled WGS sequence"/>
</dbReference>
<comment type="caution">
    <text evidence="2">The sequence shown here is derived from an EMBL/GenBank/DDBJ whole genome shotgun (WGS) entry which is preliminary data.</text>
</comment>
<evidence type="ECO:0000256" key="1">
    <source>
        <dbReference type="SAM" id="MobiDB-lite"/>
    </source>
</evidence>
<name>A0AAD9F9A8_DISEL</name>
<proteinExistence type="predicted"/>
<gene>
    <name evidence="2" type="ORF">KUDE01_019348</name>
</gene>
<protein>
    <submittedName>
        <fullName evidence="2">Transcriptional regulatory protein</fullName>
    </submittedName>
</protein>
<organism evidence="2 3">
    <name type="scientific">Dissostichus eleginoides</name>
    <name type="common">Patagonian toothfish</name>
    <name type="synonym">Dissostichus amissus</name>
    <dbReference type="NCBI Taxonomy" id="100907"/>
    <lineage>
        <taxon>Eukaryota</taxon>
        <taxon>Metazoa</taxon>
        <taxon>Chordata</taxon>
        <taxon>Craniata</taxon>
        <taxon>Vertebrata</taxon>
        <taxon>Euteleostomi</taxon>
        <taxon>Actinopterygii</taxon>
        <taxon>Neopterygii</taxon>
        <taxon>Teleostei</taxon>
        <taxon>Neoteleostei</taxon>
        <taxon>Acanthomorphata</taxon>
        <taxon>Eupercaria</taxon>
        <taxon>Perciformes</taxon>
        <taxon>Notothenioidei</taxon>
        <taxon>Nototheniidae</taxon>
        <taxon>Dissostichus</taxon>
    </lineage>
</organism>
<accession>A0AAD9F9A8</accession>
<dbReference type="EMBL" id="JASDAP010000011">
    <property type="protein sequence ID" value="KAK1893887.1"/>
    <property type="molecule type" value="Genomic_DNA"/>
</dbReference>
<evidence type="ECO:0000313" key="3">
    <source>
        <dbReference type="Proteomes" id="UP001228049"/>
    </source>
</evidence>
<sequence>MGQSQQAAEEAVEGSLRLPLLLELLSQLKQALPPPGQHPQSQPEPAAPPIRAPPAEDRRSSLPATPLKHHSEKASKASDEIELEGQWLTLCSVLIEKRVSSISSLQPSQAEQTHISCEEAGRDVPVVMLTTFDNNHVTGNPPRQDSKPFNLKVWATPSKGAALGCFLPFKVSEWKKESGDLGVFFITSDTPKPSDFSNMS</sequence>
<dbReference type="AlphaFoldDB" id="A0AAD9F9A8"/>